<dbReference type="GeneID" id="108624217"/>
<dbReference type="SUPFAM" id="SSF52317">
    <property type="entry name" value="Class I glutamine amidotransferase-like"/>
    <property type="match status" value="1"/>
</dbReference>
<dbReference type="RefSeq" id="XP_017878850.2">
    <property type="nucleotide sequence ID" value="XM_018023361.2"/>
</dbReference>
<dbReference type="RefSeq" id="XP_017877692.2">
    <property type="nucleotide sequence ID" value="XM_018022203.2"/>
</dbReference>
<dbReference type="PANTHER" id="PTHR10224">
    <property type="entry name" value="ES1 PROTEIN HOMOLOG, MITOCHONDRIAL"/>
    <property type="match status" value="1"/>
</dbReference>
<dbReference type="Gene3D" id="3.40.50.880">
    <property type="match status" value="1"/>
</dbReference>
<dbReference type="KEGG" id="ccal:108624217"/>
<evidence type="ECO:0000313" key="3">
    <source>
        <dbReference type="RefSeq" id="XP_017878850.2"/>
    </source>
</evidence>
<reference evidence="2 3" key="1">
    <citation type="submission" date="2025-04" db="UniProtKB">
        <authorList>
            <consortium name="RefSeq"/>
        </authorList>
    </citation>
    <scope>IDENTIFICATION</scope>
    <source>
        <tissue evidence="2 3">Whole body</tissue>
    </source>
</reference>
<keyword evidence="1" id="KW-1185">Reference proteome</keyword>
<dbReference type="AlphaFoldDB" id="A0AAJ7N672"/>
<gene>
    <name evidence="3" type="primary">LOC108624217</name>
    <name evidence="2" type="synonym">LOC108623608</name>
</gene>
<dbReference type="InterPro" id="IPR029062">
    <property type="entry name" value="Class_I_gatase-like"/>
</dbReference>
<sequence>MLRTRIIRILQNEYFTTGHIVSSSIHTSQIVSRKCKKEREKMCEPISVAVILCGCGYKDGTEISEAISAAIHISQKDMKPSFFAPDVDICETIDHLTKEPDMNCSTRNALVEAARLARSKIKPLCECDSCRHAALVIPGGMGAAKILSNFAESGADCTVHPDLEKIIEEFYCDKKPIASMCIASAIVARVLKGVKVTLGKDSPKEDWPHAEAIKKVKQMGAKVELKGVKGVTKCKKYNVFSTPAWLYKPATYADVHNGIGKLITALRKSMNF</sequence>
<dbReference type="KEGG" id="ccal:108623608"/>
<accession>A0AAJ7N672</accession>
<dbReference type="PANTHER" id="PTHR10224:SF12">
    <property type="entry name" value="GLYOXALASE ELBB"/>
    <property type="match status" value="1"/>
</dbReference>
<protein>
    <submittedName>
        <fullName evidence="2 3">Glutamine amidotransferase-like class 1 domain-containing protein 3A, mitochondrial</fullName>
    </submittedName>
</protein>
<name>A0AAJ7N672_9HYME</name>
<evidence type="ECO:0000313" key="1">
    <source>
        <dbReference type="Proteomes" id="UP000694925"/>
    </source>
</evidence>
<dbReference type="NCBIfam" id="NF008747">
    <property type="entry name" value="PRK11780.1"/>
    <property type="match status" value="1"/>
</dbReference>
<evidence type="ECO:0000313" key="2">
    <source>
        <dbReference type="RefSeq" id="XP_017877692.2"/>
    </source>
</evidence>
<dbReference type="Proteomes" id="UP000694925">
    <property type="component" value="Unplaced"/>
</dbReference>
<proteinExistence type="predicted"/>
<organism evidence="1 3">
    <name type="scientific">Ceratina calcarata</name>
    <dbReference type="NCBI Taxonomy" id="156304"/>
    <lineage>
        <taxon>Eukaryota</taxon>
        <taxon>Metazoa</taxon>
        <taxon>Ecdysozoa</taxon>
        <taxon>Arthropoda</taxon>
        <taxon>Hexapoda</taxon>
        <taxon>Insecta</taxon>
        <taxon>Pterygota</taxon>
        <taxon>Neoptera</taxon>
        <taxon>Endopterygota</taxon>
        <taxon>Hymenoptera</taxon>
        <taxon>Apocrita</taxon>
        <taxon>Aculeata</taxon>
        <taxon>Apoidea</taxon>
        <taxon>Anthophila</taxon>
        <taxon>Apidae</taxon>
        <taxon>Ceratina</taxon>
        <taxon>Zadontomerus</taxon>
    </lineage>
</organism>